<comment type="similarity">
    <text evidence="6">Belongs to the PurS family.</text>
</comment>
<dbReference type="GO" id="GO:0005524">
    <property type="term" value="F:ATP binding"/>
    <property type="evidence" value="ECO:0007669"/>
    <property type="project" value="UniProtKB-UniRule"/>
</dbReference>
<keyword evidence="3 6" id="KW-0547">Nucleotide-binding</keyword>
<sequence length="82" mass="9540">MIKAYIDVTLKKSILDPQGTAVKKGLEKLSLYTEDVRIGKHIEVLLKEDKIEAAREKIDEMCRRLLVNFEVETYSVRFEVIE</sequence>
<keyword evidence="8" id="KW-1185">Reference proteome</keyword>
<comment type="subunit">
    <text evidence="6">Part of the FGAM synthase complex composed of 1 PurL, 1 PurQ and 2 PurS subunits.</text>
</comment>
<keyword evidence="4 6" id="KW-0658">Purine biosynthesis</keyword>
<dbReference type="PANTHER" id="PTHR34696:SF1">
    <property type="entry name" value="PHOSPHORIBOSYLFORMYLGLYCINAMIDINE SYNTHASE SUBUNIT PURS"/>
    <property type="match status" value="1"/>
</dbReference>
<dbReference type="GO" id="GO:0005737">
    <property type="term" value="C:cytoplasm"/>
    <property type="evidence" value="ECO:0007669"/>
    <property type="project" value="UniProtKB-SubCell"/>
</dbReference>
<comment type="catalytic activity">
    <reaction evidence="6">
        <text>N(2)-formyl-N(1)-(5-phospho-beta-D-ribosyl)glycinamide + L-glutamine + ATP + H2O = 2-formamido-N(1)-(5-O-phospho-beta-D-ribosyl)acetamidine + L-glutamate + ADP + phosphate + H(+)</text>
        <dbReference type="Rhea" id="RHEA:17129"/>
        <dbReference type="ChEBI" id="CHEBI:15377"/>
        <dbReference type="ChEBI" id="CHEBI:15378"/>
        <dbReference type="ChEBI" id="CHEBI:29985"/>
        <dbReference type="ChEBI" id="CHEBI:30616"/>
        <dbReference type="ChEBI" id="CHEBI:43474"/>
        <dbReference type="ChEBI" id="CHEBI:58359"/>
        <dbReference type="ChEBI" id="CHEBI:147286"/>
        <dbReference type="ChEBI" id="CHEBI:147287"/>
        <dbReference type="ChEBI" id="CHEBI:456216"/>
        <dbReference type="EC" id="6.3.5.3"/>
    </reaction>
</comment>
<dbReference type="UniPathway" id="UPA00074">
    <property type="reaction ID" value="UER00128"/>
</dbReference>
<dbReference type="HAMAP" id="MF_01926">
    <property type="entry name" value="PurS"/>
    <property type="match status" value="1"/>
</dbReference>
<evidence type="ECO:0000256" key="5">
    <source>
        <dbReference type="ARBA" id="ARBA00022840"/>
    </source>
</evidence>
<evidence type="ECO:0000256" key="1">
    <source>
        <dbReference type="ARBA" id="ARBA00022490"/>
    </source>
</evidence>
<dbReference type="GO" id="GO:0006189">
    <property type="term" value="P:'de novo' IMP biosynthetic process"/>
    <property type="evidence" value="ECO:0007669"/>
    <property type="project" value="UniProtKB-UniRule"/>
</dbReference>
<proteinExistence type="inferred from homology"/>
<keyword evidence="5 6" id="KW-0067">ATP-binding</keyword>
<reference evidence="8" key="1">
    <citation type="submission" date="2016-11" db="EMBL/GenBank/DDBJ databases">
        <authorList>
            <person name="Varghese N."/>
            <person name="Submissions S."/>
        </authorList>
    </citation>
    <scope>NUCLEOTIDE SEQUENCE [LARGE SCALE GENOMIC DNA]</scope>
    <source>
        <strain evidence="8">DSM 10124</strain>
    </source>
</reference>
<comment type="subcellular location">
    <subcellularLocation>
        <location evidence="6">Cytoplasm</location>
    </subcellularLocation>
</comment>
<evidence type="ECO:0000313" key="8">
    <source>
        <dbReference type="Proteomes" id="UP000184423"/>
    </source>
</evidence>
<dbReference type="NCBIfam" id="TIGR00302">
    <property type="entry name" value="phosphoribosylformylglycinamidine synthase subunit PurS"/>
    <property type="match status" value="1"/>
</dbReference>
<keyword evidence="2 6" id="KW-0436">Ligase</keyword>
<gene>
    <name evidence="6" type="primary">purS</name>
    <name evidence="7" type="ORF">SAMN02746091_01034</name>
</gene>
<dbReference type="Pfam" id="PF02700">
    <property type="entry name" value="PurS"/>
    <property type="match status" value="1"/>
</dbReference>
<comment type="function">
    <text evidence="6">Part of the phosphoribosylformylglycinamidine synthase complex involved in the purines biosynthetic pathway. Catalyzes the ATP-dependent conversion of formylglycinamide ribonucleotide (FGAR) and glutamine to yield formylglycinamidine ribonucleotide (FGAM) and glutamate. The FGAM synthase complex is composed of three subunits. PurQ produces an ammonia molecule by converting glutamine to glutamate. PurL transfers the ammonia molecule to FGAR to form FGAM in an ATP-dependent manner. PurS interacts with PurQ and PurL and is thought to assist in the transfer of the ammonia molecule from PurQ to PurL.</text>
</comment>
<organism evidence="7 8">
    <name type="scientific">Caloramator proteoclasticus DSM 10124</name>
    <dbReference type="NCBI Taxonomy" id="1121262"/>
    <lineage>
        <taxon>Bacteria</taxon>
        <taxon>Bacillati</taxon>
        <taxon>Bacillota</taxon>
        <taxon>Clostridia</taxon>
        <taxon>Eubacteriales</taxon>
        <taxon>Clostridiaceae</taxon>
        <taxon>Caloramator</taxon>
    </lineage>
</organism>
<keyword evidence="1 6" id="KW-0963">Cytoplasm</keyword>
<protein>
    <recommendedName>
        <fullName evidence="6">Phosphoribosylformylglycinamidine synthase subunit PurS</fullName>
        <shortName evidence="6">FGAM synthase</shortName>
        <ecNumber evidence="6">6.3.5.3</ecNumber>
    </recommendedName>
    <alternativeName>
        <fullName evidence="6">Formylglycinamide ribonucleotide amidotransferase subunit III</fullName>
        <shortName evidence="6">FGAR amidotransferase III</shortName>
        <shortName evidence="6">FGAR-AT III</shortName>
    </alternativeName>
    <alternativeName>
        <fullName evidence="6">Phosphoribosylformylglycinamidine synthase subunit III</fullName>
    </alternativeName>
</protein>
<evidence type="ECO:0000256" key="6">
    <source>
        <dbReference type="HAMAP-Rule" id="MF_01926"/>
    </source>
</evidence>
<dbReference type="InterPro" id="IPR036604">
    <property type="entry name" value="PurS-like_sf"/>
</dbReference>
<dbReference type="GO" id="GO:0004642">
    <property type="term" value="F:phosphoribosylformylglycinamidine synthase activity"/>
    <property type="evidence" value="ECO:0007669"/>
    <property type="project" value="UniProtKB-UniRule"/>
</dbReference>
<comment type="pathway">
    <text evidence="6">Purine metabolism; IMP biosynthesis via de novo pathway; 5-amino-1-(5-phospho-D-ribosyl)imidazole from N(2)-formyl-N(1)-(5-phospho-D-ribosyl)glycinamide: step 1/2.</text>
</comment>
<evidence type="ECO:0000313" key="7">
    <source>
        <dbReference type="EMBL" id="SHE74772.1"/>
    </source>
</evidence>
<accession>A0A1M4W1E7</accession>
<dbReference type="Gene3D" id="3.30.1280.10">
    <property type="entry name" value="Phosphoribosylformylglycinamidine synthase subunit PurS"/>
    <property type="match status" value="1"/>
</dbReference>
<dbReference type="EMBL" id="FQVG01000014">
    <property type="protein sequence ID" value="SHE74772.1"/>
    <property type="molecule type" value="Genomic_DNA"/>
</dbReference>
<dbReference type="PANTHER" id="PTHR34696">
    <property type="entry name" value="PHOSPHORIBOSYLFORMYLGLYCINAMIDINE SYNTHASE SUBUNIT PURS"/>
    <property type="match status" value="1"/>
</dbReference>
<name>A0A1M4W1E7_9CLOT</name>
<evidence type="ECO:0000256" key="2">
    <source>
        <dbReference type="ARBA" id="ARBA00022598"/>
    </source>
</evidence>
<dbReference type="NCBIfam" id="NF004630">
    <property type="entry name" value="PRK05974.1"/>
    <property type="match status" value="1"/>
</dbReference>
<evidence type="ECO:0000256" key="4">
    <source>
        <dbReference type="ARBA" id="ARBA00022755"/>
    </source>
</evidence>
<dbReference type="SUPFAM" id="SSF82697">
    <property type="entry name" value="PurS-like"/>
    <property type="match status" value="1"/>
</dbReference>
<dbReference type="Proteomes" id="UP000184423">
    <property type="component" value="Unassembled WGS sequence"/>
</dbReference>
<dbReference type="EC" id="6.3.5.3" evidence="6"/>
<dbReference type="AlphaFoldDB" id="A0A1M4W1E7"/>
<dbReference type="RefSeq" id="WP_073248207.1">
    <property type="nucleotide sequence ID" value="NZ_FQVG01000014.1"/>
</dbReference>
<evidence type="ECO:0000256" key="3">
    <source>
        <dbReference type="ARBA" id="ARBA00022741"/>
    </source>
</evidence>
<dbReference type="InterPro" id="IPR003850">
    <property type="entry name" value="PurS"/>
</dbReference>